<keyword evidence="7" id="KW-0067">ATP-binding</keyword>
<evidence type="ECO:0000313" key="7">
    <source>
        <dbReference type="EMBL" id="TKC16053.1"/>
    </source>
</evidence>
<dbReference type="Gene3D" id="3.40.50.10810">
    <property type="entry name" value="Tandem AAA-ATPase domain"/>
    <property type="match status" value="1"/>
</dbReference>
<dbReference type="SMART" id="SM00490">
    <property type="entry name" value="HELICc"/>
    <property type="match status" value="1"/>
</dbReference>
<sequence length="1057" mass="121936">MAIKLSPKIIKEMCGDISFKRGEAFYRGNKVQFQNDAPHSSEAIVKAGEDFYVKVETKENGEIQTSCSCPTLASFQKDCQHIAAVLIAIYEKQRRGIGSIDESEDSSLAEGLLTIFQEQPKRSSGHQLHFEDRQVLDTRFICKVLQMDNGERMFGISIEIEETSVFHIRRFLEDVREGNQSVLSPIFTYDPRIHCFDRSVDEILHQLIPNNHKKNPSSYKSTLAIPASGWKRLVPLLVKEPNGRIEYYGEVFEGPKVTEETLPLHFDFQTESSGYQLSIKGFEQIVIMDSYDCVLNCGNVIPLEHADCKRLLSLKEMLDSSGRNRIPIPKEQMDFFLEKVLPGLKKLGVVTIADEIATRLVQTPLVPKLYLDRVKNRLLAGLEFHYGNIMINPVSNDKEFARALLVRDDRKEDEILQLMDESEFAKTDGGYFLQNEDLEYEFLHHILPKLQKLVQVYATTAIRNRVFKENSHPNIKVKVKKERTNWLEFKFEMTGIPENEIRDLLQALEEKRKYYRLRNGALLTLETKEFEEMDRFLRSLPIDYDEIEKGLDMPVLKGITFLDSIMDNEVFSPEESFRQFLEEITNPHQFEVPKSFESILRDYQKHGYQWLKTLASYGFGGILADDMGLGKTVQSIAYIESVLSEVKKDSRPVLIVSPSAVTYNWLHEFIKFSPDTRAVVADGVKKERQKVYKEINEIDVLIVSYTLLRKDIHWFESQDFHTVFFDEAQAFKNPITQTAKSVKKIKANHRFALTGTPIENSLEELWSIYHVVFPELFQGLKNYSQLTRKQIAKRTSPFLLRRMKSDVLHELPEKMELPEYVELYPEQKKLYAAYLAKLRHDTLKHLDKNTIRKNRIKILAGLTRLRQICCHPALFVDGYKGSSAKLNKLMQIVDEANQAGRRVLIFSQFTKMLELIGRQLALKGITFFYLDGQTPAEERVELCARFNKGENSFFLVSLKAGGTGLNLTGADTVILYDLWWNPAVEDQAADRAYRMGQENTVRVIKMITKGTVEEKMDELQDKKRNLVQEIIDTKESNASTLTEDDIRELLTIEYATR</sequence>
<dbReference type="InterPro" id="IPR000330">
    <property type="entry name" value="SNF2_N"/>
</dbReference>
<keyword evidence="2" id="KW-0479">Metal-binding</keyword>
<dbReference type="PANTHER" id="PTHR10799">
    <property type="entry name" value="SNF2/RAD54 HELICASE FAMILY"/>
    <property type="match status" value="1"/>
</dbReference>
<evidence type="ECO:0000259" key="4">
    <source>
        <dbReference type="PROSITE" id="PS50966"/>
    </source>
</evidence>
<dbReference type="InterPro" id="IPR014001">
    <property type="entry name" value="Helicase_ATP-bd"/>
</dbReference>
<dbReference type="Pfam" id="PF00176">
    <property type="entry name" value="SNF2-rel_dom"/>
    <property type="match status" value="1"/>
</dbReference>
<feature type="coiled-coil region" evidence="3">
    <location>
        <begin position="1009"/>
        <end position="1036"/>
    </location>
</feature>
<comment type="caution">
    <text evidence="7">The sequence shown here is derived from an EMBL/GenBank/DDBJ whole genome shotgun (WGS) entry which is preliminary data.</text>
</comment>
<feature type="domain" description="SWIM-type" evidence="4">
    <location>
        <begin position="51"/>
        <end position="90"/>
    </location>
</feature>
<dbReference type="GO" id="GO:0008270">
    <property type="term" value="F:zinc ion binding"/>
    <property type="evidence" value="ECO:0007669"/>
    <property type="project" value="UniProtKB-KW"/>
</dbReference>
<dbReference type="OrthoDB" id="9760715at2"/>
<dbReference type="InterPro" id="IPR013663">
    <property type="entry name" value="Helicase_SWF/SNF/SWI_bac"/>
</dbReference>
<reference evidence="7 8" key="1">
    <citation type="journal article" date="2011" name="J. Microbiol.">
        <title>Bacillus kyonggiensis sp. nov., isolated from soil of a lettuce field.</title>
        <authorList>
            <person name="Dong K."/>
            <person name="Lee S."/>
        </authorList>
    </citation>
    <scope>NUCLEOTIDE SEQUENCE [LARGE SCALE GENOMIC DNA]</scope>
    <source>
        <strain evidence="7 8">NB22</strain>
    </source>
</reference>
<evidence type="ECO:0000313" key="8">
    <source>
        <dbReference type="Proteomes" id="UP000307756"/>
    </source>
</evidence>
<dbReference type="PROSITE" id="PS51192">
    <property type="entry name" value="HELICASE_ATP_BIND_1"/>
    <property type="match status" value="1"/>
</dbReference>
<dbReference type="Pfam" id="PF04434">
    <property type="entry name" value="SWIM"/>
    <property type="match status" value="1"/>
</dbReference>
<dbReference type="Proteomes" id="UP000307756">
    <property type="component" value="Unassembled WGS sequence"/>
</dbReference>
<dbReference type="Pfam" id="PF00271">
    <property type="entry name" value="Helicase_C"/>
    <property type="match status" value="1"/>
</dbReference>
<keyword evidence="3" id="KW-0175">Coiled coil</keyword>
<proteinExistence type="predicted"/>
<dbReference type="InterPro" id="IPR007527">
    <property type="entry name" value="Znf_SWIM"/>
</dbReference>
<feature type="domain" description="Helicase C-terminal" evidence="6">
    <location>
        <begin position="888"/>
        <end position="1047"/>
    </location>
</feature>
<keyword evidence="2" id="KW-0863">Zinc-finger</keyword>
<dbReference type="Gene3D" id="3.40.50.300">
    <property type="entry name" value="P-loop containing nucleotide triphosphate hydrolases"/>
    <property type="match status" value="1"/>
</dbReference>
<keyword evidence="7" id="KW-0347">Helicase</keyword>
<dbReference type="InterPro" id="IPR049730">
    <property type="entry name" value="SNF2/RAD54-like_C"/>
</dbReference>
<dbReference type="CDD" id="cd18793">
    <property type="entry name" value="SF2_C_SNF"/>
    <property type="match status" value="1"/>
</dbReference>
<evidence type="ECO:0000256" key="3">
    <source>
        <dbReference type="SAM" id="Coils"/>
    </source>
</evidence>
<evidence type="ECO:0000259" key="6">
    <source>
        <dbReference type="PROSITE" id="PS51194"/>
    </source>
</evidence>
<evidence type="ECO:0000256" key="1">
    <source>
        <dbReference type="ARBA" id="ARBA00022801"/>
    </source>
</evidence>
<organism evidence="7 8">
    <name type="scientific">Robertmurraya kyonggiensis</name>
    <dbReference type="NCBI Taxonomy" id="1037680"/>
    <lineage>
        <taxon>Bacteria</taxon>
        <taxon>Bacillati</taxon>
        <taxon>Bacillota</taxon>
        <taxon>Bacilli</taxon>
        <taxon>Bacillales</taxon>
        <taxon>Bacillaceae</taxon>
        <taxon>Robertmurraya</taxon>
    </lineage>
</organism>
<keyword evidence="8" id="KW-1185">Reference proteome</keyword>
<keyword evidence="7" id="KW-0547">Nucleotide-binding</keyword>
<dbReference type="PROSITE" id="PS51194">
    <property type="entry name" value="HELICASE_CTER"/>
    <property type="match status" value="1"/>
</dbReference>
<name>A0A4U1D2U1_9BACI</name>
<gene>
    <name evidence="7" type="ORF">FA727_13925</name>
</gene>
<dbReference type="GO" id="GO:0004386">
    <property type="term" value="F:helicase activity"/>
    <property type="evidence" value="ECO:0007669"/>
    <property type="project" value="UniProtKB-KW"/>
</dbReference>
<accession>A0A4U1D2U1</accession>
<dbReference type="AlphaFoldDB" id="A0A4U1D2U1"/>
<keyword evidence="2" id="KW-0862">Zinc</keyword>
<dbReference type="EMBL" id="SWBM01000003">
    <property type="protein sequence ID" value="TKC16053.1"/>
    <property type="molecule type" value="Genomic_DNA"/>
</dbReference>
<dbReference type="RefSeq" id="WP_136831820.1">
    <property type="nucleotide sequence ID" value="NZ_SWBM01000003.1"/>
</dbReference>
<dbReference type="Pfam" id="PF08455">
    <property type="entry name" value="SNF2_assoc"/>
    <property type="match status" value="1"/>
</dbReference>
<protein>
    <submittedName>
        <fullName evidence="7">Helicase SNF</fullName>
    </submittedName>
</protein>
<dbReference type="InterPro" id="IPR027417">
    <property type="entry name" value="P-loop_NTPase"/>
</dbReference>
<dbReference type="SUPFAM" id="SSF52540">
    <property type="entry name" value="P-loop containing nucleoside triphosphate hydrolases"/>
    <property type="match status" value="2"/>
</dbReference>
<dbReference type="InterPro" id="IPR001650">
    <property type="entry name" value="Helicase_C-like"/>
</dbReference>
<dbReference type="GO" id="GO:0005524">
    <property type="term" value="F:ATP binding"/>
    <property type="evidence" value="ECO:0007669"/>
    <property type="project" value="InterPro"/>
</dbReference>
<dbReference type="InterPro" id="IPR038718">
    <property type="entry name" value="SNF2-like_sf"/>
</dbReference>
<evidence type="ECO:0000259" key="5">
    <source>
        <dbReference type="PROSITE" id="PS51192"/>
    </source>
</evidence>
<evidence type="ECO:0000256" key="2">
    <source>
        <dbReference type="PROSITE-ProRule" id="PRU00325"/>
    </source>
</evidence>
<dbReference type="FunFam" id="3.40.50.300:FF:000533">
    <property type="entry name" value="Helicase, Snf2 family"/>
    <property type="match status" value="1"/>
</dbReference>
<keyword evidence="1" id="KW-0378">Hydrolase</keyword>
<feature type="domain" description="Helicase ATP-binding" evidence="5">
    <location>
        <begin position="612"/>
        <end position="775"/>
    </location>
</feature>
<dbReference type="PROSITE" id="PS50966">
    <property type="entry name" value="ZF_SWIM"/>
    <property type="match status" value="1"/>
</dbReference>
<dbReference type="GO" id="GO:0016787">
    <property type="term" value="F:hydrolase activity"/>
    <property type="evidence" value="ECO:0007669"/>
    <property type="project" value="UniProtKB-KW"/>
</dbReference>
<dbReference type="SMART" id="SM00487">
    <property type="entry name" value="DEXDc"/>
    <property type="match status" value="1"/>
</dbReference>